<dbReference type="PANTHER" id="PTHR44688">
    <property type="entry name" value="DNA-BINDING TRANSCRIPTIONAL ACTIVATOR DEVR_DOSR"/>
    <property type="match status" value="1"/>
</dbReference>
<dbReference type="Pfam" id="PF01381">
    <property type="entry name" value="HTH_3"/>
    <property type="match status" value="1"/>
</dbReference>
<evidence type="ECO:0000256" key="3">
    <source>
        <dbReference type="ARBA" id="ARBA00023163"/>
    </source>
</evidence>
<dbReference type="PROSITE" id="PS50043">
    <property type="entry name" value="HTH_LUXR_2"/>
    <property type="match status" value="1"/>
</dbReference>
<dbReference type="PRINTS" id="PR00038">
    <property type="entry name" value="HTHLUXR"/>
</dbReference>
<reference evidence="6" key="1">
    <citation type="submission" date="2019-11" db="EMBL/GenBank/DDBJ databases">
        <authorList>
            <person name="Feng L."/>
        </authorList>
    </citation>
    <scope>NUCLEOTIDE SEQUENCE</scope>
    <source>
        <strain evidence="6">RtorquesLFYP15</strain>
    </source>
</reference>
<dbReference type="GO" id="GO:0006355">
    <property type="term" value="P:regulation of DNA-templated transcription"/>
    <property type="evidence" value="ECO:0007669"/>
    <property type="project" value="InterPro"/>
</dbReference>
<dbReference type="SMART" id="SM00421">
    <property type="entry name" value="HTH_LUXR"/>
    <property type="match status" value="1"/>
</dbReference>
<keyword evidence="3" id="KW-0804">Transcription</keyword>
<dbReference type="InterPro" id="IPR001387">
    <property type="entry name" value="Cro/C1-type_HTH"/>
</dbReference>
<dbReference type="CDD" id="cd00093">
    <property type="entry name" value="HTH_XRE"/>
    <property type="match status" value="1"/>
</dbReference>
<proteinExistence type="predicted"/>
<dbReference type="PROSITE" id="PS00622">
    <property type="entry name" value="HTH_LUXR_1"/>
    <property type="match status" value="1"/>
</dbReference>
<dbReference type="PROSITE" id="PS50943">
    <property type="entry name" value="HTH_CROC1"/>
    <property type="match status" value="1"/>
</dbReference>
<dbReference type="SMART" id="SM00530">
    <property type="entry name" value="HTH_XRE"/>
    <property type="match status" value="1"/>
</dbReference>
<name>A0A6N3BK53_9FIRM</name>
<dbReference type="InterPro" id="IPR000792">
    <property type="entry name" value="Tscrpt_reg_LuxR_C"/>
</dbReference>
<evidence type="ECO:0000259" key="4">
    <source>
        <dbReference type="PROSITE" id="PS50043"/>
    </source>
</evidence>
<dbReference type="SUPFAM" id="SSF47413">
    <property type="entry name" value="lambda repressor-like DNA-binding domains"/>
    <property type="match status" value="1"/>
</dbReference>
<dbReference type="PANTHER" id="PTHR44688:SF16">
    <property type="entry name" value="DNA-BINDING TRANSCRIPTIONAL ACTIVATOR DEVR_DOSR"/>
    <property type="match status" value="1"/>
</dbReference>
<dbReference type="Gene3D" id="1.10.260.40">
    <property type="entry name" value="lambda repressor-like DNA-binding domains"/>
    <property type="match status" value="1"/>
</dbReference>
<evidence type="ECO:0000256" key="1">
    <source>
        <dbReference type="ARBA" id="ARBA00023015"/>
    </source>
</evidence>
<protein>
    <submittedName>
        <fullName evidence="6">Transcriptional regulatory protein ComA</fullName>
    </submittedName>
</protein>
<sequence>MVENKNGTTASPGERIQQLCDTHQLTRKELALHLGVAPSQISRILNGDTKSINSDLLIKLAREFHVSTDYILGLHKEPQDTGYLPMLLMSTAFRPGECLNFIQNLKNQDMQKMTYCEYYYFTGEHDKAVDLAELYLSHPDPMLRLSACLIYTFANLSLNRINSATGGLKSLKENLDQILKQEDNRKTTAFAIFTTVAAQTLLHLPVGDVPPLSDYLSELPVGMRLWGGYILAHNSYLSQEYEKSLGIVHACLMLSTDVYPIAMIYLNLMGAMDAMNLRKQELARQHFMNAWTLARPDGLIEGIGEHHGLLQGLIETCLKTDYPDDYKRIINITYQFSYGWRRIHNPATQDDVADNLTTTEFSIAMLANRGWTNNEIADYMHMNVRTVKQHMTSIFNKLGIETRGQLKSYMLK</sequence>
<dbReference type="GO" id="GO:0003677">
    <property type="term" value="F:DNA binding"/>
    <property type="evidence" value="ECO:0007669"/>
    <property type="project" value="UniProtKB-KW"/>
</dbReference>
<dbReference type="CDD" id="cd06170">
    <property type="entry name" value="LuxR_C_like"/>
    <property type="match status" value="1"/>
</dbReference>
<feature type="domain" description="HTH cro/C1-type" evidence="5">
    <location>
        <begin position="16"/>
        <end position="71"/>
    </location>
</feature>
<organism evidence="6">
    <name type="scientific">[Ruminococcus] torques</name>
    <dbReference type="NCBI Taxonomy" id="33039"/>
    <lineage>
        <taxon>Bacteria</taxon>
        <taxon>Bacillati</taxon>
        <taxon>Bacillota</taxon>
        <taxon>Clostridia</taxon>
        <taxon>Lachnospirales</taxon>
        <taxon>Lachnospiraceae</taxon>
        <taxon>Mediterraneibacter</taxon>
    </lineage>
</organism>
<dbReference type="InterPro" id="IPR016032">
    <property type="entry name" value="Sig_transdc_resp-reg_C-effctor"/>
</dbReference>
<dbReference type="SUPFAM" id="SSF46894">
    <property type="entry name" value="C-terminal effector domain of the bipartite response regulators"/>
    <property type="match status" value="1"/>
</dbReference>
<dbReference type="InterPro" id="IPR010982">
    <property type="entry name" value="Lambda_DNA-bd_dom_sf"/>
</dbReference>
<keyword evidence="1" id="KW-0805">Transcription regulation</keyword>
<feature type="domain" description="HTH luxR-type" evidence="4">
    <location>
        <begin position="349"/>
        <end position="412"/>
    </location>
</feature>
<accession>A0A6N3BK53</accession>
<gene>
    <name evidence="6" type="primary">comA</name>
    <name evidence="6" type="ORF">RTLFYP15_01297</name>
</gene>
<dbReference type="InterPro" id="IPR036388">
    <property type="entry name" value="WH-like_DNA-bd_sf"/>
</dbReference>
<evidence type="ECO:0000256" key="2">
    <source>
        <dbReference type="ARBA" id="ARBA00023125"/>
    </source>
</evidence>
<evidence type="ECO:0000313" key="6">
    <source>
        <dbReference type="EMBL" id="VYU01947.1"/>
    </source>
</evidence>
<keyword evidence="2" id="KW-0238">DNA-binding</keyword>
<dbReference type="Pfam" id="PF00196">
    <property type="entry name" value="GerE"/>
    <property type="match status" value="1"/>
</dbReference>
<evidence type="ECO:0000259" key="5">
    <source>
        <dbReference type="PROSITE" id="PS50943"/>
    </source>
</evidence>
<dbReference type="Gene3D" id="1.10.10.10">
    <property type="entry name" value="Winged helix-like DNA-binding domain superfamily/Winged helix DNA-binding domain"/>
    <property type="match status" value="1"/>
</dbReference>
<dbReference type="EMBL" id="CACRUQ010000008">
    <property type="protein sequence ID" value="VYU01947.1"/>
    <property type="molecule type" value="Genomic_DNA"/>
</dbReference>
<dbReference type="AlphaFoldDB" id="A0A6N3BK53"/>